<dbReference type="InterPro" id="IPR013432">
    <property type="entry name" value="Doc_partner"/>
</dbReference>
<keyword evidence="3" id="KW-1185">Reference proteome</keyword>
<dbReference type="NCBIfam" id="TIGR02609">
    <property type="entry name" value="doc_partner"/>
    <property type="match status" value="1"/>
</dbReference>
<comment type="caution">
    <text evidence="2">The sequence shown here is derived from an EMBL/GenBank/DDBJ whole genome shotgun (WGS) entry which is preliminary data.</text>
</comment>
<evidence type="ECO:0000259" key="1">
    <source>
        <dbReference type="SMART" id="SM00966"/>
    </source>
</evidence>
<protein>
    <recommendedName>
        <fullName evidence="1">SpoVT-AbrB domain-containing protein</fullName>
    </recommendedName>
</protein>
<organism evidence="2 3">
    <name type="scientific">Vagococcus elongatus</name>
    <dbReference type="NCBI Taxonomy" id="180344"/>
    <lineage>
        <taxon>Bacteria</taxon>
        <taxon>Bacillati</taxon>
        <taxon>Bacillota</taxon>
        <taxon>Bacilli</taxon>
        <taxon>Lactobacillales</taxon>
        <taxon>Enterococcaceae</taxon>
        <taxon>Vagococcus</taxon>
    </lineage>
</organism>
<dbReference type="EMBL" id="NGKA01000019">
    <property type="protein sequence ID" value="RSU09681.1"/>
    <property type="molecule type" value="Genomic_DNA"/>
</dbReference>
<dbReference type="SUPFAM" id="SSF89447">
    <property type="entry name" value="AbrB/MazE/MraZ-like"/>
    <property type="match status" value="1"/>
</dbReference>
<dbReference type="AlphaFoldDB" id="A0A430ANJ7"/>
<evidence type="ECO:0000313" key="3">
    <source>
        <dbReference type="Proteomes" id="UP000287605"/>
    </source>
</evidence>
<proteinExistence type="predicted"/>
<dbReference type="RefSeq" id="WP_126809764.1">
    <property type="nucleotide sequence ID" value="NZ_NGKA01000019.1"/>
</dbReference>
<sequence>MMKTEDAKLTGYKVRRSGNSDVVTIPSKVKEILDIEEGDTVAFVVENSVVKIVKKEPKIDIEALIDDSINQYHELLEDLVDM</sequence>
<accession>A0A430ANJ7</accession>
<dbReference type="InterPro" id="IPR037914">
    <property type="entry name" value="SpoVT-AbrB_sf"/>
</dbReference>
<dbReference type="Proteomes" id="UP000287605">
    <property type="component" value="Unassembled WGS sequence"/>
</dbReference>
<dbReference type="SMART" id="SM00966">
    <property type="entry name" value="SpoVT_AbrB"/>
    <property type="match status" value="1"/>
</dbReference>
<evidence type="ECO:0000313" key="2">
    <source>
        <dbReference type="EMBL" id="RSU09681.1"/>
    </source>
</evidence>
<dbReference type="Gene3D" id="2.10.260.10">
    <property type="match status" value="1"/>
</dbReference>
<gene>
    <name evidence="2" type="ORF">CBF29_10910</name>
</gene>
<dbReference type="Pfam" id="PF04014">
    <property type="entry name" value="MazE_antitoxin"/>
    <property type="match status" value="1"/>
</dbReference>
<reference evidence="2 3" key="1">
    <citation type="submission" date="2017-05" db="EMBL/GenBank/DDBJ databases">
        <title>Vagococcus spp. assemblies.</title>
        <authorList>
            <person name="Gulvik C.A."/>
        </authorList>
    </citation>
    <scope>NUCLEOTIDE SEQUENCE [LARGE SCALE GENOMIC DNA]</scope>
    <source>
        <strain evidence="2 3">CCUG 51432</strain>
    </source>
</reference>
<dbReference type="GO" id="GO:0003677">
    <property type="term" value="F:DNA binding"/>
    <property type="evidence" value="ECO:0007669"/>
    <property type="project" value="InterPro"/>
</dbReference>
<feature type="domain" description="SpoVT-AbrB" evidence="1">
    <location>
        <begin position="15"/>
        <end position="60"/>
    </location>
</feature>
<dbReference type="InterPro" id="IPR007159">
    <property type="entry name" value="SpoVT-AbrB_dom"/>
</dbReference>
<dbReference type="OrthoDB" id="2363857at2"/>
<name>A0A430ANJ7_9ENTE</name>